<feature type="region of interest" description="Disordered" evidence="2">
    <location>
        <begin position="149"/>
        <end position="181"/>
    </location>
</feature>
<evidence type="ECO:0000313" key="3">
    <source>
        <dbReference type="EMBL" id="CDW73938.1"/>
    </source>
</evidence>
<keyword evidence="4" id="KW-1185">Reference proteome</keyword>
<sequence>MSALKSVRKIITKLPKTNLPLQIKLTEEDKKQLGYQIGFDPDKDHQRYGWVIDLMINSELPPGVEKERDFEGNLVFYNRIENTTTPLHPNHLEYRKILKNTIAQHQNQKTIDIQGMINSNNYLEILALSEEDKHKYEVQKERIKQIEKFKKRSLEDSSPKKNKNGKFSTPMNEMRPPNKLNPDQVQIKILDKNAKQRLRSINKKDRFRENGYEIANDQIQDEVILETTAYYIKTFGLIVNKIRHWMNQFVNSPDYNMEYVEKLAHHYKIDIQREPHLLWIPRVLINLPLPPNWRKISDEIYQNTFEPDIILDFHPAEPFIQIYLRKARNFYKNHPDKIKDLPALQLYDQLMRKHNMNSRMMTKRETMEQVEFLKDDLEDKVMNYMEKGLTQRSKHITYDIEIMEVASLCEIDLIKEIHLLKVIEEVLNENKQSGLKWEYREVKEKLNVVRSLNEKYKDEIELNHINQPQDISQLFKGLAGQQLFQTCKTERQMASDQLFRNLMFKENPQYFDDQFEQQQQNLELDMDEENNNHYRSRLKEILENTIHKKIPKNELFDILFFNPFKLLDNANLLSNIELPENIDLNISRQSNTSKHRKEDLMVRTILDIRKQDSQNKQEESMSKKSNKQNTEEKNGVKSKKGLFRGRKSIRQLFKSNMDFDSTHQIDKLKSDPELHHYATLNQSEINDIMSSRNEQNKEKKIEQFIQNNKDMDPNQLEKFVKLFRQTQLARDFIKVLRGQKKQDLLDHDQQLQESLTKKQKQVEEENMNTYKNYTDLPNLKNIILTMNMPRQENNELTPFASRSYLKPLDSFGSYHQRRDSSAMLKNGDADSQNSRRFSHLFKTIAPPDLDGILNMKSLTRTDVEKDDEWQLTEYFKTISPSKQYGRKVTLDDLKKQNQFENQNSNSGENTRKSVQIHISRFPTSIQIDNFNDQGQTLDEKGQQNLGAGLQSKYFFQSNNDDLLDKQDTLPIRMPSVIFQTQDEKNLNLKQLTEQKEEIPLKQQKSRNHRTSSRQICLTHRVFLGDVEEKKLQYKQKLGIKFYDKIKKIRNDQLEKILSDSKNKEFETTNSQTIVVPQLTLSHFEKGNQTTINADRAFAPLKFCQTIENFKINHDAYLSLGQTSRKNIHAHNQEGLNTRANTSYKRVFSQKNLQQAWMIKQQCSKFQLETQDFKSKIDKIQYFRQLKFFKFHTIEIFIFKSIVKLILNFKYRVRS</sequence>
<dbReference type="OrthoDB" id="10692712at2759"/>
<protein>
    <submittedName>
        <fullName evidence="3">Uncharacterized protein</fullName>
    </submittedName>
</protein>
<gene>
    <name evidence="3" type="primary">Contig19395.g20561</name>
    <name evidence="3" type="ORF">STYLEM_2928</name>
</gene>
<evidence type="ECO:0000256" key="1">
    <source>
        <dbReference type="SAM" id="Coils"/>
    </source>
</evidence>
<dbReference type="InParanoid" id="A0A077ZZJ0"/>
<proteinExistence type="predicted"/>
<accession>A0A077ZZJ0</accession>
<dbReference type="AlphaFoldDB" id="A0A077ZZJ0"/>
<feature type="compositionally biased region" description="Basic and acidic residues" evidence="2">
    <location>
        <begin position="608"/>
        <end position="622"/>
    </location>
</feature>
<feature type="region of interest" description="Disordered" evidence="2">
    <location>
        <begin position="608"/>
        <end position="641"/>
    </location>
</feature>
<name>A0A077ZZJ0_STYLE</name>
<dbReference type="Proteomes" id="UP000039865">
    <property type="component" value="Unassembled WGS sequence"/>
</dbReference>
<reference evidence="3 4" key="1">
    <citation type="submission" date="2014-06" db="EMBL/GenBank/DDBJ databases">
        <authorList>
            <person name="Swart Estienne"/>
        </authorList>
    </citation>
    <scope>NUCLEOTIDE SEQUENCE [LARGE SCALE GENOMIC DNA]</scope>
    <source>
        <strain evidence="3 4">130c</strain>
    </source>
</reference>
<organism evidence="3 4">
    <name type="scientific">Stylonychia lemnae</name>
    <name type="common">Ciliate</name>
    <dbReference type="NCBI Taxonomy" id="5949"/>
    <lineage>
        <taxon>Eukaryota</taxon>
        <taxon>Sar</taxon>
        <taxon>Alveolata</taxon>
        <taxon>Ciliophora</taxon>
        <taxon>Intramacronucleata</taxon>
        <taxon>Spirotrichea</taxon>
        <taxon>Stichotrichia</taxon>
        <taxon>Sporadotrichida</taxon>
        <taxon>Oxytrichidae</taxon>
        <taxon>Stylonychinae</taxon>
        <taxon>Stylonychia</taxon>
    </lineage>
</organism>
<evidence type="ECO:0000256" key="2">
    <source>
        <dbReference type="SAM" id="MobiDB-lite"/>
    </source>
</evidence>
<evidence type="ECO:0000313" key="4">
    <source>
        <dbReference type="Proteomes" id="UP000039865"/>
    </source>
</evidence>
<feature type="coiled-coil region" evidence="1">
    <location>
        <begin position="512"/>
        <end position="544"/>
    </location>
</feature>
<feature type="compositionally biased region" description="Basic and acidic residues" evidence="2">
    <location>
        <begin position="149"/>
        <end position="159"/>
    </location>
</feature>
<dbReference type="EMBL" id="CCKQ01002830">
    <property type="protein sequence ID" value="CDW73938.1"/>
    <property type="molecule type" value="Genomic_DNA"/>
</dbReference>
<keyword evidence="1" id="KW-0175">Coiled coil</keyword>